<proteinExistence type="predicted"/>
<evidence type="ECO:0000256" key="1">
    <source>
        <dbReference type="SAM" id="MobiDB-lite"/>
    </source>
</evidence>
<organism evidence="3 4">
    <name type="scientific">Citrullus colocynthis</name>
    <name type="common">colocynth</name>
    <dbReference type="NCBI Taxonomy" id="252529"/>
    <lineage>
        <taxon>Eukaryota</taxon>
        <taxon>Viridiplantae</taxon>
        <taxon>Streptophyta</taxon>
        <taxon>Embryophyta</taxon>
        <taxon>Tracheophyta</taxon>
        <taxon>Spermatophyta</taxon>
        <taxon>Magnoliopsida</taxon>
        <taxon>eudicotyledons</taxon>
        <taxon>Gunneridae</taxon>
        <taxon>Pentapetalae</taxon>
        <taxon>rosids</taxon>
        <taxon>fabids</taxon>
        <taxon>Cucurbitales</taxon>
        <taxon>Cucurbitaceae</taxon>
        <taxon>Benincaseae</taxon>
        <taxon>Citrullus</taxon>
    </lineage>
</organism>
<dbReference type="Proteomes" id="UP001642487">
    <property type="component" value="Chromosome 8"/>
</dbReference>
<accession>A0ABP0Z2Q4</accession>
<feature type="domain" description="AT3G52170-like helix-turn-helix" evidence="2">
    <location>
        <begin position="72"/>
        <end position="119"/>
    </location>
</feature>
<feature type="compositionally biased region" description="Basic and acidic residues" evidence="1">
    <location>
        <begin position="190"/>
        <end position="223"/>
    </location>
</feature>
<feature type="region of interest" description="Disordered" evidence="1">
    <location>
        <begin position="121"/>
        <end position="148"/>
    </location>
</feature>
<dbReference type="InterPro" id="IPR058941">
    <property type="entry name" value="HTH_AT3G52170-like"/>
</dbReference>
<sequence>MVKMKIKLLARRRLHSYSYIEHSISGIKSASSSKEVDNFVPSPKTWWRGRSYAASVASDIPGPEKDRKSVSIEDRRAMVESFVHKYKASNNGKFPPISHTLKQVGGSFYVVRKILQELQNESATSSLKSRSKKSFQETEIKENPNVGGKHLEAASDWQKSSCAELSADDDVSHSVLPLRSNLLEDSEEVISSHEKPDDDDKELYTSDHVSTDSHVLKNERDVVSDVQLESRSSSEELKREGPNGKEQQVQSSLKLHRENINNRTVDEAQVTTIKSKPWGERIKSIVDGMVNLWRKL</sequence>
<dbReference type="InterPro" id="IPR058942">
    <property type="entry name" value="AT3G52170-like"/>
</dbReference>
<evidence type="ECO:0000259" key="2">
    <source>
        <dbReference type="Pfam" id="PF25896"/>
    </source>
</evidence>
<protein>
    <recommendedName>
        <fullName evidence="2">AT3G52170-like helix-turn-helix domain-containing protein</fullName>
    </recommendedName>
</protein>
<dbReference type="PANTHER" id="PTHR34568">
    <property type="entry name" value="RRM DOMAIN-CONTAINING PROTEIN"/>
    <property type="match status" value="1"/>
</dbReference>
<gene>
    <name evidence="3" type="ORF">CITCOLO1_LOCUS19416</name>
</gene>
<evidence type="ECO:0000313" key="4">
    <source>
        <dbReference type="Proteomes" id="UP001642487"/>
    </source>
</evidence>
<dbReference type="EMBL" id="OZ021742">
    <property type="protein sequence ID" value="CAK9327049.1"/>
    <property type="molecule type" value="Genomic_DNA"/>
</dbReference>
<feature type="compositionally biased region" description="Basic and acidic residues" evidence="1">
    <location>
        <begin position="232"/>
        <end position="243"/>
    </location>
</feature>
<dbReference type="PANTHER" id="PTHR34568:SF4">
    <property type="entry name" value="OS02G0638000 PROTEIN"/>
    <property type="match status" value="1"/>
</dbReference>
<reference evidence="3 4" key="1">
    <citation type="submission" date="2024-03" db="EMBL/GenBank/DDBJ databases">
        <authorList>
            <person name="Gkanogiannis A."/>
            <person name="Becerra Lopez-Lavalle L."/>
        </authorList>
    </citation>
    <scope>NUCLEOTIDE SEQUENCE [LARGE SCALE GENOMIC DNA]</scope>
</reference>
<name>A0ABP0Z2Q4_9ROSI</name>
<keyword evidence="4" id="KW-1185">Reference proteome</keyword>
<dbReference type="Pfam" id="PF25896">
    <property type="entry name" value="HTH_AT3G52170"/>
    <property type="match status" value="1"/>
</dbReference>
<feature type="region of interest" description="Disordered" evidence="1">
    <location>
        <begin position="185"/>
        <end position="257"/>
    </location>
</feature>
<evidence type="ECO:0000313" key="3">
    <source>
        <dbReference type="EMBL" id="CAK9327049.1"/>
    </source>
</evidence>